<dbReference type="EMBL" id="KV453912">
    <property type="protein sequence ID" value="ODV79350.1"/>
    <property type="molecule type" value="Genomic_DNA"/>
</dbReference>
<feature type="domain" description="DUF4246" evidence="1">
    <location>
        <begin position="77"/>
        <end position="484"/>
    </location>
</feature>
<feature type="domain" description="DUF4246" evidence="2">
    <location>
        <begin position="8"/>
        <end position="63"/>
    </location>
</feature>
<gene>
    <name evidence="3" type="ORF">CANTADRAFT_253745</name>
</gene>
<dbReference type="PANTHER" id="PTHR33119">
    <property type="entry name" value="IFI3P"/>
    <property type="match status" value="1"/>
</dbReference>
<dbReference type="Pfam" id="PF21666">
    <property type="entry name" value="DUF4246_N"/>
    <property type="match status" value="1"/>
</dbReference>
<organism evidence="3 4">
    <name type="scientific">Suhomyces tanzawaensis NRRL Y-17324</name>
    <dbReference type="NCBI Taxonomy" id="984487"/>
    <lineage>
        <taxon>Eukaryota</taxon>
        <taxon>Fungi</taxon>
        <taxon>Dikarya</taxon>
        <taxon>Ascomycota</taxon>
        <taxon>Saccharomycotina</taxon>
        <taxon>Pichiomycetes</taxon>
        <taxon>Debaryomycetaceae</taxon>
        <taxon>Suhomyces</taxon>
    </lineage>
</organism>
<name>A0A1E4SIN3_9ASCO</name>
<dbReference type="PANTHER" id="PTHR33119:SF1">
    <property type="entry name" value="FE2OG DIOXYGENASE DOMAIN-CONTAINING PROTEIN"/>
    <property type="match status" value="1"/>
</dbReference>
<evidence type="ECO:0000313" key="4">
    <source>
        <dbReference type="Proteomes" id="UP000094285"/>
    </source>
</evidence>
<evidence type="ECO:0000259" key="1">
    <source>
        <dbReference type="Pfam" id="PF14033"/>
    </source>
</evidence>
<sequence>MPSTPASTSPFPHPYWGVWIGNGPTYPTIEERLINRISYSIRTKPQWKLKYTNDVIASKWRQELREQFGDETRTIEDVINYVFKELDWIDRTESTLGGYTLGADEKILASSASESVVGAEVKQKLQSQANELASSFAEVDYHPGTTNVVDLVHPLLFPLQYGVTPIKDANGELVIAEYLDTIEQKKQGVRWGISTKYQWLPATMTLDESKNFQFSSYINNLHPVKFSGLYSTIAEVFNATVPALDFSLSFYASGNRSKVEVPGDVYPDSVLDYWDILKKEEMAKEKEIEGYKIDYIQMEKLYHARQREWLKPLKVSFDDDPKPTNPVDLKQFSKLKVIVKMANIELTPENPTYPGGSWHVEGSINENIVATVLYYYDVQNITTSTLSFRTGYNEPNYAQDDVAWLEVYYGLKDEDIILGPLESVEALEDRIVVFPNFFQHHVDLFELKDKLKSGHRKILCFFLVDPYDTLTASTEDVPPQQEEW</sequence>
<protein>
    <submittedName>
        <fullName evidence="3">Uncharacterized protein</fullName>
    </submittedName>
</protein>
<dbReference type="Proteomes" id="UP000094285">
    <property type="component" value="Unassembled WGS sequence"/>
</dbReference>
<dbReference type="OrthoDB" id="415532at2759"/>
<dbReference type="Pfam" id="PF14033">
    <property type="entry name" value="DUF4246"/>
    <property type="match status" value="1"/>
</dbReference>
<dbReference type="InterPro" id="IPR049192">
    <property type="entry name" value="DUF4246_C"/>
</dbReference>
<dbReference type="InterPro" id="IPR049207">
    <property type="entry name" value="DUF4246_N"/>
</dbReference>
<accession>A0A1E4SIN3</accession>
<evidence type="ECO:0000259" key="2">
    <source>
        <dbReference type="Pfam" id="PF21666"/>
    </source>
</evidence>
<dbReference type="AlphaFoldDB" id="A0A1E4SIN3"/>
<keyword evidence="4" id="KW-1185">Reference proteome</keyword>
<dbReference type="InterPro" id="IPR025340">
    <property type="entry name" value="DUF4246"/>
</dbReference>
<dbReference type="GeneID" id="30981537"/>
<dbReference type="RefSeq" id="XP_020064472.1">
    <property type="nucleotide sequence ID" value="XM_020207400.1"/>
</dbReference>
<evidence type="ECO:0000313" key="3">
    <source>
        <dbReference type="EMBL" id="ODV79350.1"/>
    </source>
</evidence>
<dbReference type="STRING" id="984487.A0A1E4SIN3"/>
<proteinExistence type="predicted"/>
<reference evidence="4" key="1">
    <citation type="submission" date="2016-05" db="EMBL/GenBank/DDBJ databases">
        <title>Comparative genomics of biotechnologically important yeasts.</title>
        <authorList>
            <consortium name="DOE Joint Genome Institute"/>
            <person name="Riley R."/>
            <person name="Haridas S."/>
            <person name="Wolfe K.H."/>
            <person name="Lopes M.R."/>
            <person name="Hittinger C.T."/>
            <person name="Goker M."/>
            <person name="Salamov A."/>
            <person name="Wisecaver J."/>
            <person name="Long T.M."/>
            <person name="Aerts A.L."/>
            <person name="Barry K."/>
            <person name="Choi C."/>
            <person name="Clum A."/>
            <person name="Coughlan A.Y."/>
            <person name="Deshpande S."/>
            <person name="Douglass A.P."/>
            <person name="Hanson S.J."/>
            <person name="Klenk H.-P."/>
            <person name="Labutti K."/>
            <person name="Lapidus A."/>
            <person name="Lindquist E."/>
            <person name="Lipzen A."/>
            <person name="Meier-Kolthoff J.P."/>
            <person name="Ohm R.A."/>
            <person name="Otillar R.P."/>
            <person name="Pangilinan J."/>
            <person name="Peng Y."/>
            <person name="Rokas A."/>
            <person name="Rosa C.A."/>
            <person name="Scheuner C."/>
            <person name="Sibirny A.A."/>
            <person name="Slot J.C."/>
            <person name="Stielow J.B."/>
            <person name="Sun H."/>
            <person name="Kurtzman C.P."/>
            <person name="Blackwell M."/>
            <person name="Grigoriev I.V."/>
            <person name="Jeffries T.W."/>
        </authorList>
    </citation>
    <scope>NUCLEOTIDE SEQUENCE [LARGE SCALE GENOMIC DNA]</scope>
    <source>
        <strain evidence="4">NRRL Y-17324</strain>
    </source>
</reference>